<dbReference type="KEGG" id="smo:SELMODRAFT_416846"/>
<dbReference type="GeneID" id="9638418"/>
<dbReference type="Proteomes" id="UP000001514">
    <property type="component" value="Unassembled WGS sequence"/>
</dbReference>
<feature type="signal peptide" evidence="5">
    <location>
        <begin position="1"/>
        <end position="24"/>
    </location>
</feature>
<dbReference type="Pfam" id="PF03016">
    <property type="entry name" value="Exostosin_GT47"/>
    <property type="match status" value="1"/>
</dbReference>
<evidence type="ECO:0000256" key="4">
    <source>
        <dbReference type="ARBA" id="ARBA00023034"/>
    </source>
</evidence>
<dbReference type="PANTHER" id="PTHR11062:SF235">
    <property type="entry name" value="GLYCOSYLTRANSFERASE-LIKE PROTEIN"/>
    <property type="match status" value="1"/>
</dbReference>
<proteinExistence type="inferred from homology"/>
<keyword evidence="3" id="KW-0812">Transmembrane</keyword>
<feature type="chain" id="PRO_5003122309" evidence="5">
    <location>
        <begin position="25"/>
        <end position="408"/>
    </location>
</feature>
<keyword evidence="3" id="KW-0735">Signal-anchor</keyword>
<dbReference type="PANTHER" id="PTHR11062">
    <property type="entry name" value="EXOSTOSIN HEPARAN SULFATE GLYCOSYLTRANSFERASE -RELATED"/>
    <property type="match status" value="1"/>
</dbReference>
<keyword evidence="8" id="KW-1185">Reference proteome</keyword>
<evidence type="ECO:0000256" key="5">
    <source>
        <dbReference type="SAM" id="SignalP"/>
    </source>
</evidence>
<keyword evidence="4" id="KW-0333">Golgi apparatus</keyword>
<dbReference type="HOGENOM" id="CLU_025166_0_3_1"/>
<gene>
    <name evidence="7" type="primary">GT47C6-1</name>
    <name evidence="7" type="ORF">SELMODRAFT_416846</name>
</gene>
<evidence type="ECO:0000313" key="7">
    <source>
        <dbReference type="EMBL" id="EFJ22071.1"/>
    </source>
</evidence>
<evidence type="ECO:0000256" key="1">
    <source>
        <dbReference type="ARBA" id="ARBA00004323"/>
    </source>
</evidence>
<organism evidence="8">
    <name type="scientific">Selaginella moellendorffii</name>
    <name type="common">Spikemoss</name>
    <dbReference type="NCBI Taxonomy" id="88036"/>
    <lineage>
        <taxon>Eukaryota</taxon>
        <taxon>Viridiplantae</taxon>
        <taxon>Streptophyta</taxon>
        <taxon>Embryophyta</taxon>
        <taxon>Tracheophyta</taxon>
        <taxon>Lycopodiopsida</taxon>
        <taxon>Selaginellales</taxon>
        <taxon>Selaginellaceae</taxon>
        <taxon>Selaginella</taxon>
    </lineage>
</organism>
<comment type="subcellular location">
    <subcellularLocation>
        <location evidence="1">Golgi apparatus membrane</location>
        <topology evidence="1">Single-pass type II membrane protein</topology>
    </subcellularLocation>
</comment>
<dbReference type="eggNOG" id="KOG1021">
    <property type="taxonomic scope" value="Eukaryota"/>
</dbReference>
<dbReference type="Gramene" id="EFJ22071">
    <property type="protein sequence ID" value="EFJ22071"/>
    <property type="gene ID" value="SELMODRAFT_416846"/>
</dbReference>
<protein>
    <submittedName>
        <fullName evidence="7">Glycosyltransferase-like protein</fullName>
    </submittedName>
</protein>
<accession>D8S0L0</accession>
<keyword evidence="5" id="KW-0732">Signal</keyword>
<keyword evidence="7" id="KW-0808">Transferase</keyword>
<dbReference type="OMA" id="RRHFVWH"/>
<name>D8S0L0_SELML</name>
<dbReference type="AlphaFoldDB" id="D8S0L0"/>
<dbReference type="EMBL" id="GL377597">
    <property type="protein sequence ID" value="EFJ22071.1"/>
    <property type="molecule type" value="Genomic_DNA"/>
</dbReference>
<dbReference type="InParanoid" id="D8S0L0"/>
<comment type="similarity">
    <text evidence="2">Belongs to the glycosyltransferase 47 family.</text>
</comment>
<dbReference type="OrthoDB" id="1924787at2759"/>
<evidence type="ECO:0000256" key="2">
    <source>
        <dbReference type="ARBA" id="ARBA00010271"/>
    </source>
</evidence>
<sequence length="408" mass="47665">MWKWKQLGIVLLVTAMALVAVNHGLNTRLQQQGCFGEIFSRDGQRHFSSRTSRPQRQDHSSKVYHNWELFSLDYEEMVKSFKVYVYPFGNSDYSQVFLPHPDPYDRKLGNFFSEHMFKINLLNSTFATRDPGEAHLFFMPFSINAMRNHPRIRSEAMISSFVESYVEEISQRYKFWNRTEGVDHFYVGCHSVGRNAASNSRALQQNAIQVTCSANYYQKLYVPHKDVALPQVWPRPLDTFIVPPEKRTKLAFFSGRAQNSHLRETLLKLWSNDSDMDIFAGTMQGSYEDALSRSKFCLHVKGYEVNTARISDALHFGCVPVIISNQYDLPLSNVLNWRSFSIVLSYTQIPALKAKLQSVTHDEYARLWSNGRRVKRHFGWHHSPREYDSFQMTMYELWSKRHFVRAPL</sequence>
<evidence type="ECO:0000256" key="3">
    <source>
        <dbReference type="ARBA" id="ARBA00022968"/>
    </source>
</evidence>
<evidence type="ECO:0000259" key="6">
    <source>
        <dbReference type="Pfam" id="PF03016"/>
    </source>
</evidence>
<feature type="domain" description="Exostosin GT47" evidence="6">
    <location>
        <begin position="79"/>
        <end position="358"/>
    </location>
</feature>
<dbReference type="InterPro" id="IPR040911">
    <property type="entry name" value="Exostosin_GT47"/>
</dbReference>
<evidence type="ECO:0000313" key="8">
    <source>
        <dbReference type="Proteomes" id="UP000001514"/>
    </source>
</evidence>
<dbReference type="InterPro" id="IPR004263">
    <property type="entry name" value="Exostosin"/>
</dbReference>
<dbReference type="GO" id="GO:0000139">
    <property type="term" value="C:Golgi membrane"/>
    <property type="evidence" value="ECO:0007669"/>
    <property type="project" value="UniProtKB-SubCell"/>
</dbReference>
<dbReference type="GO" id="GO:0016757">
    <property type="term" value="F:glycosyltransferase activity"/>
    <property type="evidence" value="ECO:0007669"/>
    <property type="project" value="InterPro"/>
</dbReference>
<reference evidence="7 8" key="1">
    <citation type="journal article" date="2011" name="Science">
        <title>The Selaginella genome identifies genetic changes associated with the evolution of vascular plants.</title>
        <authorList>
            <person name="Banks J.A."/>
            <person name="Nishiyama T."/>
            <person name="Hasebe M."/>
            <person name="Bowman J.L."/>
            <person name="Gribskov M."/>
            <person name="dePamphilis C."/>
            <person name="Albert V.A."/>
            <person name="Aono N."/>
            <person name="Aoyama T."/>
            <person name="Ambrose B.A."/>
            <person name="Ashton N.W."/>
            <person name="Axtell M.J."/>
            <person name="Barker E."/>
            <person name="Barker M.S."/>
            <person name="Bennetzen J.L."/>
            <person name="Bonawitz N.D."/>
            <person name="Chapple C."/>
            <person name="Cheng C."/>
            <person name="Correa L.G."/>
            <person name="Dacre M."/>
            <person name="DeBarry J."/>
            <person name="Dreyer I."/>
            <person name="Elias M."/>
            <person name="Engstrom E.M."/>
            <person name="Estelle M."/>
            <person name="Feng L."/>
            <person name="Finet C."/>
            <person name="Floyd S.K."/>
            <person name="Frommer W.B."/>
            <person name="Fujita T."/>
            <person name="Gramzow L."/>
            <person name="Gutensohn M."/>
            <person name="Harholt J."/>
            <person name="Hattori M."/>
            <person name="Heyl A."/>
            <person name="Hirai T."/>
            <person name="Hiwatashi Y."/>
            <person name="Ishikawa M."/>
            <person name="Iwata M."/>
            <person name="Karol K.G."/>
            <person name="Koehler B."/>
            <person name="Kolukisaoglu U."/>
            <person name="Kubo M."/>
            <person name="Kurata T."/>
            <person name="Lalonde S."/>
            <person name="Li K."/>
            <person name="Li Y."/>
            <person name="Litt A."/>
            <person name="Lyons E."/>
            <person name="Manning G."/>
            <person name="Maruyama T."/>
            <person name="Michael T.P."/>
            <person name="Mikami K."/>
            <person name="Miyazaki S."/>
            <person name="Morinaga S."/>
            <person name="Murata T."/>
            <person name="Mueller-Roeber B."/>
            <person name="Nelson D.R."/>
            <person name="Obara M."/>
            <person name="Oguri Y."/>
            <person name="Olmstead R.G."/>
            <person name="Onodera N."/>
            <person name="Petersen B.L."/>
            <person name="Pils B."/>
            <person name="Prigge M."/>
            <person name="Rensing S.A."/>
            <person name="Riano-Pachon D.M."/>
            <person name="Roberts A.W."/>
            <person name="Sato Y."/>
            <person name="Scheller H.V."/>
            <person name="Schulz B."/>
            <person name="Schulz C."/>
            <person name="Shakirov E.V."/>
            <person name="Shibagaki N."/>
            <person name="Shinohara N."/>
            <person name="Shippen D.E."/>
            <person name="Soerensen I."/>
            <person name="Sotooka R."/>
            <person name="Sugimoto N."/>
            <person name="Sugita M."/>
            <person name="Sumikawa N."/>
            <person name="Tanurdzic M."/>
            <person name="Theissen G."/>
            <person name="Ulvskov P."/>
            <person name="Wakazuki S."/>
            <person name="Weng J.K."/>
            <person name="Willats W.W."/>
            <person name="Wipf D."/>
            <person name="Wolf P.G."/>
            <person name="Yang L."/>
            <person name="Zimmer A.D."/>
            <person name="Zhu Q."/>
            <person name="Mitros T."/>
            <person name="Hellsten U."/>
            <person name="Loque D."/>
            <person name="Otillar R."/>
            <person name="Salamov A."/>
            <person name="Schmutz J."/>
            <person name="Shapiro H."/>
            <person name="Lindquist E."/>
            <person name="Lucas S."/>
            <person name="Rokhsar D."/>
            <person name="Grigoriev I.V."/>
        </authorList>
    </citation>
    <scope>NUCLEOTIDE SEQUENCE [LARGE SCALE GENOMIC DNA]</scope>
</reference>